<feature type="transmembrane region" description="Helical" evidence="1">
    <location>
        <begin position="139"/>
        <end position="166"/>
    </location>
</feature>
<evidence type="ECO:0000313" key="3">
    <source>
        <dbReference type="Proteomes" id="UP000290568"/>
    </source>
</evidence>
<proteinExistence type="predicted"/>
<dbReference type="Proteomes" id="UP000290568">
    <property type="component" value="Chromosome"/>
</dbReference>
<gene>
    <name evidence="2" type="ORF">NCTC10183_00127</name>
</gene>
<name>A0A449A2B4_9BACT</name>
<keyword evidence="3" id="KW-1185">Reference proteome</keyword>
<feature type="transmembrane region" description="Helical" evidence="1">
    <location>
        <begin position="20"/>
        <end position="42"/>
    </location>
</feature>
<reference evidence="2 3" key="1">
    <citation type="submission" date="2019-01" db="EMBL/GenBank/DDBJ databases">
        <authorList>
            <consortium name="Pathogen Informatics"/>
        </authorList>
    </citation>
    <scope>NUCLEOTIDE SEQUENCE [LARGE SCALE GENOMIC DNA]</scope>
    <source>
        <strain evidence="2 3">NCTC10183</strain>
    </source>
</reference>
<organism evidence="2 3">
    <name type="scientific">Mycoplasmopsis gallinacea</name>
    <dbReference type="NCBI Taxonomy" id="29556"/>
    <lineage>
        <taxon>Bacteria</taxon>
        <taxon>Bacillati</taxon>
        <taxon>Mycoplasmatota</taxon>
        <taxon>Mycoplasmoidales</taxon>
        <taxon>Metamycoplasmataceae</taxon>
        <taxon>Mycoplasmopsis</taxon>
    </lineage>
</organism>
<keyword evidence="1" id="KW-0472">Membrane</keyword>
<keyword evidence="1" id="KW-1133">Transmembrane helix</keyword>
<protein>
    <submittedName>
        <fullName evidence="2">Uncharacterized protein</fullName>
    </submittedName>
</protein>
<evidence type="ECO:0000313" key="2">
    <source>
        <dbReference type="EMBL" id="VEU58369.1"/>
    </source>
</evidence>
<dbReference type="AlphaFoldDB" id="A0A449A2B4"/>
<feature type="transmembrane region" description="Helical" evidence="1">
    <location>
        <begin position="96"/>
        <end position="119"/>
    </location>
</feature>
<accession>A0A449A2B4</accession>
<feature type="transmembrane region" description="Helical" evidence="1">
    <location>
        <begin position="54"/>
        <end position="75"/>
    </location>
</feature>
<keyword evidence="1" id="KW-0812">Transmembrane</keyword>
<dbReference type="EMBL" id="LR214950">
    <property type="protein sequence ID" value="VEU58369.1"/>
    <property type="molecule type" value="Genomic_DNA"/>
</dbReference>
<evidence type="ECO:0000256" key="1">
    <source>
        <dbReference type="SAM" id="Phobius"/>
    </source>
</evidence>
<dbReference type="RefSeq" id="WP_129620051.1">
    <property type="nucleotide sequence ID" value="NZ_LR214950.1"/>
</dbReference>
<sequence length="186" mass="22419">MLGIEFIFYPTSKHKYVNALFFALISSFLLSTFFLMAVSAYTWTDNDSKIFSKVFNTICVLVSFLSFILSSLFHYSYRRKYKNDEIDNTKQYKNKLFLIIFSVFILILVLILSYVMFWIFNLNFKIIKWEVPSSVYSLIQIPIIFCQFFFPLVYFSTIFYFAIYLTNRRRAYKNKRILNTLPFRKE</sequence>